<dbReference type="InterPro" id="IPR025132">
    <property type="entry name" value="DUF4058"/>
</dbReference>
<dbReference type="Proteomes" id="UP000317835">
    <property type="component" value="Chromosome"/>
</dbReference>
<dbReference type="RefSeq" id="WP_145277942.1">
    <property type="nucleotide sequence ID" value="NZ_CP036426.1"/>
</dbReference>
<dbReference type="KEGG" id="tpla:ElP_69630"/>
<dbReference type="OrthoDB" id="272536at2"/>
<keyword evidence="3" id="KW-1185">Reference proteome</keyword>
<feature type="region of interest" description="Disordered" evidence="1">
    <location>
        <begin position="62"/>
        <end position="81"/>
    </location>
</feature>
<name>A0A518HDS0_9BACT</name>
<dbReference type="AlphaFoldDB" id="A0A518HDS0"/>
<proteinExistence type="predicted"/>
<reference evidence="2 3" key="1">
    <citation type="submission" date="2019-02" db="EMBL/GenBank/DDBJ databases">
        <title>Deep-cultivation of Planctomycetes and their phenomic and genomic characterization uncovers novel biology.</title>
        <authorList>
            <person name="Wiegand S."/>
            <person name="Jogler M."/>
            <person name="Boedeker C."/>
            <person name="Pinto D."/>
            <person name="Vollmers J."/>
            <person name="Rivas-Marin E."/>
            <person name="Kohn T."/>
            <person name="Peeters S.H."/>
            <person name="Heuer A."/>
            <person name="Rast P."/>
            <person name="Oberbeckmann S."/>
            <person name="Bunk B."/>
            <person name="Jeske O."/>
            <person name="Meyerdierks A."/>
            <person name="Storesund J.E."/>
            <person name="Kallscheuer N."/>
            <person name="Luecker S."/>
            <person name="Lage O.M."/>
            <person name="Pohl T."/>
            <person name="Merkel B.J."/>
            <person name="Hornburger P."/>
            <person name="Mueller R.-W."/>
            <person name="Bruemmer F."/>
            <person name="Labrenz M."/>
            <person name="Spormann A.M."/>
            <person name="Op den Camp H."/>
            <person name="Overmann J."/>
            <person name="Amann R."/>
            <person name="Jetten M.S.M."/>
            <person name="Mascher T."/>
            <person name="Medema M.H."/>
            <person name="Devos D.P."/>
            <person name="Kaster A.-K."/>
            <person name="Ovreas L."/>
            <person name="Rohde M."/>
            <person name="Galperin M.Y."/>
            <person name="Jogler C."/>
        </authorList>
    </citation>
    <scope>NUCLEOTIDE SEQUENCE [LARGE SCALE GENOMIC DNA]</scope>
    <source>
        <strain evidence="2 3">ElP</strain>
    </source>
</reference>
<organism evidence="2 3">
    <name type="scientific">Tautonia plasticadhaerens</name>
    <dbReference type="NCBI Taxonomy" id="2527974"/>
    <lineage>
        <taxon>Bacteria</taxon>
        <taxon>Pseudomonadati</taxon>
        <taxon>Planctomycetota</taxon>
        <taxon>Planctomycetia</taxon>
        <taxon>Isosphaerales</taxon>
        <taxon>Isosphaeraceae</taxon>
        <taxon>Tautonia</taxon>
    </lineage>
</organism>
<dbReference type="Pfam" id="PF13267">
    <property type="entry name" value="DUF4058"/>
    <property type="match status" value="1"/>
</dbReference>
<accession>A0A518HDS0</accession>
<evidence type="ECO:0008006" key="4">
    <source>
        <dbReference type="Google" id="ProtNLM"/>
    </source>
</evidence>
<evidence type="ECO:0000313" key="2">
    <source>
        <dbReference type="EMBL" id="QDV39002.1"/>
    </source>
</evidence>
<evidence type="ECO:0000256" key="1">
    <source>
        <dbReference type="SAM" id="MobiDB-lite"/>
    </source>
</evidence>
<evidence type="ECO:0000313" key="3">
    <source>
        <dbReference type="Proteomes" id="UP000317835"/>
    </source>
</evidence>
<sequence length="271" mass="30293">MPTIFPGMDPYLEHPSLWPGFHNWFIISMAEAMQQRLRPRYLAAVEARVYIEGGDRDVIPDVLIRRPGPRPDGPGPGGRQAVAVAEEDGPVIVRAAPGVEVNESYLTILDRSSGLRVVTVIELLSPSNKCRGPGRSLYRQKQRDVLGSDAHLVELDLLRTGRHTVAVPGGLAESRGPYHYLICVTRARRPRDEFELYPRSLRRPLPTLSIPLADPDPDLRLDLNPVLSRTYDAGSYRDRIDYARPCRPALSDEDQAWADGLIRRPEPPADV</sequence>
<dbReference type="EMBL" id="CP036426">
    <property type="protein sequence ID" value="QDV39002.1"/>
    <property type="molecule type" value="Genomic_DNA"/>
</dbReference>
<gene>
    <name evidence="2" type="ORF">ElP_69630</name>
</gene>
<protein>
    <recommendedName>
        <fullName evidence="4">DUF4058 domain-containing protein</fullName>
    </recommendedName>
</protein>